<name>A0A2P1EKR7_9VIRU</name>
<dbReference type="Proteomes" id="UP000289600">
    <property type="component" value="Segment"/>
</dbReference>
<sequence length="73" mass="8323">MTTIYIEEIKDGKLVYRIIESSHCLTSRIKGREGKMKSSQMGKRGKYLGTRITGDPVINIEDIIPENILINKK</sequence>
<accession>A0A2P1EKR7</accession>
<proteinExistence type="predicted"/>
<dbReference type="EMBL" id="MG807320">
    <property type="protein sequence ID" value="AVL94471.1"/>
    <property type="molecule type" value="Genomic_DNA"/>
</dbReference>
<evidence type="ECO:0000313" key="1">
    <source>
        <dbReference type="EMBL" id="AVL94471.1"/>
    </source>
</evidence>
<reference evidence="2" key="1">
    <citation type="submission" date="2018-01" db="EMBL/GenBank/DDBJ databases">
        <title>Testimony of 'menage a trois' revealed by the proteome of Megavirus virophage.</title>
        <authorList>
            <person name="Jeudy S."/>
            <person name="Bertaux L."/>
            <person name="Alempic J.-M."/>
            <person name="Lartigue A."/>
            <person name="Legendre M."/>
            <person name="Philippe N."/>
            <person name="Beucher L."/>
            <person name="Biondi E."/>
            <person name="Juul S."/>
            <person name="Turner D."/>
            <person name="Coute Y."/>
            <person name="Claverie J.-M."/>
            <person name="Abergel C."/>
        </authorList>
    </citation>
    <scope>NUCLEOTIDE SEQUENCE [LARGE SCALE GENOMIC DNA]</scope>
</reference>
<evidence type="ECO:0000313" key="2">
    <source>
        <dbReference type="Proteomes" id="UP000289600"/>
    </source>
</evidence>
<protein>
    <submittedName>
        <fullName evidence="1">RNA polymerase subunit A domain protein</fullName>
    </submittedName>
</protein>
<keyword evidence="2" id="KW-1185">Reference proteome</keyword>
<gene>
    <name evidence="1" type="ORF">mc_84</name>
</gene>
<organism evidence="1 2">
    <name type="scientific">Moumouvirus australiensis</name>
    <dbReference type="NCBI Taxonomy" id="2109587"/>
    <lineage>
        <taxon>Viruses</taxon>
        <taxon>Varidnaviria</taxon>
        <taxon>Bamfordvirae</taxon>
        <taxon>Nucleocytoviricota</taxon>
        <taxon>Megaviricetes</taxon>
        <taxon>Imitervirales</taxon>
        <taxon>Mimiviridae</taxon>
        <taxon>Megamimivirinae</taxon>
        <taxon>Moumouvirus</taxon>
        <taxon>Moumouvirus australiense</taxon>
    </lineage>
</organism>